<comment type="subcellular location">
    <subcellularLocation>
        <location evidence="1">Nucleus</location>
    </subcellularLocation>
</comment>
<accession>A0AA40IBN0</accession>
<evidence type="ECO:0000256" key="1">
    <source>
        <dbReference type="ARBA" id="ARBA00004123"/>
    </source>
</evidence>
<dbReference type="InterPro" id="IPR036388">
    <property type="entry name" value="WH-like_DNA-bd_sf"/>
</dbReference>
<dbReference type="SUPFAM" id="SSF46785">
    <property type="entry name" value="Winged helix' DNA-binding domain"/>
    <property type="match status" value="1"/>
</dbReference>
<dbReference type="GO" id="GO:0005634">
    <property type="term" value="C:nucleus"/>
    <property type="evidence" value="ECO:0007669"/>
    <property type="project" value="UniProtKB-SubCell"/>
</dbReference>
<feature type="region of interest" description="Disordered" evidence="5">
    <location>
        <begin position="73"/>
        <end position="110"/>
    </location>
</feature>
<dbReference type="InterPro" id="IPR000232">
    <property type="entry name" value="HSF_DNA-bd"/>
</dbReference>
<organism evidence="7 8">
    <name type="scientific">Cnephaeus nilssonii</name>
    <name type="common">Northern bat</name>
    <name type="synonym">Eptesicus nilssonii</name>
    <dbReference type="NCBI Taxonomy" id="3371016"/>
    <lineage>
        <taxon>Eukaryota</taxon>
        <taxon>Metazoa</taxon>
        <taxon>Chordata</taxon>
        <taxon>Craniata</taxon>
        <taxon>Vertebrata</taxon>
        <taxon>Euteleostomi</taxon>
        <taxon>Mammalia</taxon>
        <taxon>Eutheria</taxon>
        <taxon>Laurasiatheria</taxon>
        <taxon>Chiroptera</taxon>
        <taxon>Yangochiroptera</taxon>
        <taxon>Vespertilionidae</taxon>
        <taxon>Cnephaeus</taxon>
    </lineage>
</organism>
<evidence type="ECO:0000313" key="7">
    <source>
        <dbReference type="EMBL" id="KAK1346699.1"/>
    </source>
</evidence>
<dbReference type="GO" id="GO:0043565">
    <property type="term" value="F:sequence-specific DNA binding"/>
    <property type="evidence" value="ECO:0007669"/>
    <property type="project" value="InterPro"/>
</dbReference>
<evidence type="ECO:0000259" key="6">
    <source>
        <dbReference type="Pfam" id="PF00447"/>
    </source>
</evidence>
<evidence type="ECO:0000256" key="5">
    <source>
        <dbReference type="SAM" id="MobiDB-lite"/>
    </source>
</evidence>
<evidence type="ECO:0000256" key="3">
    <source>
        <dbReference type="ARBA" id="ARBA00023125"/>
    </source>
</evidence>
<evidence type="ECO:0000256" key="2">
    <source>
        <dbReference type="ARBA" id="ARBA00006403"/>
    </source>
</evidence>
<protein>
    <recommendedName>
        <fullName evidence="6">HSF-type DNA-binding domain-containing protein</fullName>
    </recommendedName>
</protein>
<proteinExistence type="inferred from homology"/>
<dbReference type="Proteomes" id="UP001177744">
    <property type="component" value="Unassembled WGS sequence"/>
</dbReference>
<gene>
    <name evidence="7" type="ORF">QTO34_000559</name>
</gene>
<feature type="domain" description="HSF-type DNA-binding" evidence="6">
    <location>
        <begin position="3"/>
        <end position="62"/>
    </location>
</feature>
<evidence type="ECO:0000313" key="8">
    <source>
        <dbReference type="Proteomes" id="UP001177744"/>
    </source>
</evidence>
<sequence length="250" mass="27450">MSVHWNEGTDNVVIDKYLFQSEVLCCKGSDKIFESNSLKTFICLMNFYGFIKICPTFKETSLSSKSILKHLVPTSSKEKEAAEPKKTLLRDSPQGRQQRIQPKGPEESPGCLGTQKHLVIQVFGSIVHEQTVPGESSAQVSQVAQVGRAHNHDTGVLSTRPPNYPLYHSVMCLYDTCYSLLMAALSVMSPLKEEEDSSDYKSVFCEPVKDNIAIGASTSSGCQHSQCRQLVQVAAAAPITPPKKGEVENP</sequence>
<comment type="caution">
    <text evidence="7">The sequence shown here is derived from an EMBL/GenBank/DDBJ whole genome shotgun (WGS) entry which is preliminary data.</text>
</comment>
<keyword evidence="4" id="KW-0539">Nucleus</keyword>
<feature type="compositionally biased region" description="Basic and acidic residues" evidence="5">
    <location>
        <begin position="76"/>
        <end position="89"/>
    </location>
</feature>
<dbReference type="GO" id="GO:0003700">
    <property type="term" value="F:DNA-binding transcription factor activity"/>
    <property type="evidence" value="ECO:0007669"/>
    <property type="project" value="InterPro"/>
</dbReference>
<comment type="similarity">
    <text evidence="2">Belongs to the HSF family.</text>
</comment>
<reference evidence="7" key="1">
    <citation type="submission" date="2023-06" db="EMBL/GenBank/DDBJ databases">
        <title>Reference genome for the Northern bat (Eptesicus nilssonii), a most northern bat species.</title>
        <authorList>
            <person name="Laine V.N."/>
            <person name="Pulliainen A.T."/>
            <person name="Lilley T.M."/>
        </authorList>
    </citation>
    <scope>NUCLEOTIDE SEQUENCE</scope>
    <source>
        <strain evidence="7">BLF_Eptnil</strain>
        <tissue evidence="7">Kidney</tissue>
    </source>
</reference>
<dbReference type="EMBL" id="JAULJE010000001">
    <property type="protein sequence ID" value="KAK1346699.1"/>
    <property type="molecule type" value="Genomic_DNA"/>
</dbReference>
<evidence type="ECO:0000256" key="4">
    <source>
        <dbReference type="ARBA" id="ARBA00023242"/>
    </source>
</evidence>
<dbReference type="Gene3D" id="1.10.10.10">
    <property type="entry name" value="Winged helix-like DNA-binding domain superfamily/Winged helix DNA-binding domain"/>
    <property type="match status" value="1"/>
</dbReference>
<name>A0AA40IBN0_CNENI</name>
<dbReference type="InterPro" id="IPR036390">
    <property type="entry name" value="WH_DNA-bd_sf"/>
</dbReference>
<dbReference type="AlphaFoldDB" id="A0AA40IBN0"/>
<dbReference type="Pfam" id="PF00447">
    <property type="entry name" value="HSF_DNA-bind"/>
    <property type="match status" value="1"/>
</dbReference>
<keyword evidence="8" id="KW-1185">Reference proteome</keyword>
<keyword evidence="3" id="KW-0238">DNA-binding</keyword>